<evidence type="ECO:0000313" key="2">
    <source>
        <dbReference type="Proteomes" id="UP000236621"/>
    </source>
</evidence>
<protein>
    <recommendedName>
        <fullName evidence="3">Capsule polysaccharide biosynthesis protein</fullName>
    </recommendedName>
</protein>
<proteinExistence type="predicted"/>
<comment type="caution">
    <text evidence="1">The sequence shown here is derived from an EMBL/GenBank/DDBJ whole genome shotgun (WGS) entry which is preliminary data.</text>
</comment>
<evidence type="ECO:0008006" key="3">
    <source>
        <dbReference type="Google" id="ProtNLM"/>
    </source>
</evidence>
<dbReference type="SUPFAM" id="SSF53448">
    <property type="entry name" value="Nucleotide-diphospho-sugar transferases"/>
    <property type="match status" value="1"/>
</dbReference>
<organism evidence="1 2">
    <name type="scientific">Tolypocladium capitatum</name>
    <dbReference type="NCBI Taxonomy" id="45235"/>
    <lineage>
        <taxon>Eukaryota</taxon>
        <taxon>Fungi</taxon>
        <taxon>Dikarya</taxon>
        <taxon>Ascomycota</taxon>
        <taxon>Pezizomycotina</taxon>
        <taxon>Sordariomycetes</taxon>
        <taxon>Hypocreomycetidae</taxon>
        <taxon>Hypocreales</taxon>
        <taxon>Ophiocordycipitaceae</taxon>
        <taxon>Tolypocladium</taxon>
    </lineage>
</organism>
<evidence type="ECO:0000313" key="1">
    <source>
        <dbReference type="EMBL" id="PNY29103.1"/>
    </source>
</evidence>
<dbReference type="Pfam" id="PF05704">
    <property type="entry name" value="Caps_synth"/>
    <property type="match status" value="1"/>
</dbReference>
<accession>A0A2K3QNJ2</accession>
<dbReference type="AlphaFoldDB" id="A0A2K3QNJ2"/>
<dbReference type="OrthoDB" id="409543at2759"/>
<dbReference type="GO" id="GO:0016757">
    <property type="term" value="F:glycosyltransferase activity"/>
    <property type="evidence" value="ECO:0007669"/>
    <property type="project" value="InterPro"/>
</dbReference>
<sequence>MDSVPSYPRPEGVYEISHEKLDLRPDSEVDYDLVQPRPVTGEKNIWFFWHRGFAHMHPYTRRTVRAWHRRFSKQGWVVRVLDREPGSPLNVANFLDVHDPDMFPKAFLDGTIGGDYAPQHTSDLVRWPLLVKYGGVYADVGMIQIGDLDGAWNVTVGDPNSPYDVFSYNAGGVDGRGLTNYFLASGRDNPLFQRCQKLFLELWAADGGRTSTEGMHSSPLLNGVPMMGGELSFEEDGKTYGPEECSKLLTDYIIQGQVMAMVMGLVDEDDGWNGPKYVSEHVFATDYMVGSQLINEMTAWNGPRQFELMSLPLPKDGDAETADQKLAREIVEACLAKSFGFKLAHGLILKILGDTLGSLWRKHEGADDVPETYGHWLRHGTVYWCQNELPPRLEFKEAPAVKIGPLLKEGRLGPGANGGVPGFEAKK</sequence>
<dbReference type="InterPro" id="IPR029044">
    <property type="entry name" value="Nucleotide-diphossugar_trans"/>
</dbReference>
<dbReference type="Proteomes" id="UP000236621">
    <property type="component" value="Unassembled WGS sequence"/>
</dbReference>
<keyword evidence="2" id="KW-1185">Reference proteome</keyword>
<reference evidence="1 2" key="1">
    <citation type="submission" date="2017-08" db="EMBL/GenBank/DDBJ databases">
        <title>Harnessing the power of phylogenomics to disentangle the directionality and signatures of interkingdom host jumping in the parasitic fungal genus Tolypocladium.</title>
        <authorList>
            <person name="Quandt C.A."/>
            <person name="Patterson W."/>
            <person name="Spatafora J.W."/>
        </authorList>
    </citation>
    <scope>NUCLEOTIDE SEQUENCE [LARGE SCALE GENOMIC DNA]</scope>
    <source>
        <strain evidence="1 2">CBS 113982</strain>
    </source>
</reference>
<dbReference type="Gene3D" id="3.90.550.20">
    <property type="match status" value="1"/>
</dbReference>
<dbReference type="InterPro" id="IPR008441">
    <property type="entry name" value="AfumC-like_glycosyl_Trfase"/>
</dbReference>
<name>A0A2K3QNJ2_9HYPO</name>
<gene>
    <name evidence="1" type="ORF">TCAP_00982</name>
</gene>
<dbReference type="EMBL" id="NRSZ01000156">
    <property type="protein sequence ID" value="PNY29103.1"/>
    <property type="molecule type" value="Genomic_DNA"/>
</dbReference>